<evidence type="ECO:0000256" key="1">
    <source>
        <dbReference type="ARBA" id="ARBA00004418"/>
    </source>
</evidence>
<proteinExistence type="inferred from homology"/>
<dbReference type="SUPFAM" id="SSF53850">
    <property type="entry name" value="Periplasmic binding protein-like II"/>
    <property type="match status" value="1"/>
</dbReference>
<sequence length="499" mass="54185">MFRSALRSTLSAGFVVAAMATASAQVLEIGADLGPTGLDPHLITAFPSFMVVNGNIYEGLTAIDRDLKIIPSLAESWTISADGKTYTFKLRSGVRFHDGSALEAADVVASVKRLLSKDIASPLASRLSAVESANATDAQTVELKLKEPSAALLSSLATIAIVPRSMETNKDALQKTPVGTGPFKFQEWQPNGYILLTKNEVYWEKGLPKLSGLKFNIVPESATRQVGLTNGQYALLPNIDAATALQLKGKPNVKLAETMDLAYTLVGMNVSKPPFDNPKVREAVNYAINRKEIVEAALFGAGVPGGPLSPALKSWALDVKEFGCYAHDPAKAQALLKEAGVTTPVAVSMKVLPRQDIKDVAQVVQEQLNKVGFKVELINQEQGQFIQDWRNSNFDMFASINAGQPDPDEYFYRTFRTGGSTNVFKYSDAEIDSLLDKARTLSDQAERKTAYDQVQKKLACSGPVAHLTYGTLFSAMNDKLKGYDVMPNRSLMMLRSASY</sequence>
<dbReference type="GO" id="GO:0015833">
    <property type="term" value="P:peptide transport"/>
    <property type="evidence" value="ECO:0007669"/>
    <property type="project" value="TreeGrafter"/>
</dbReference>
<dbReference type="GO" id="GO:0030288">
    <property type="term" value="C:outer membrane-bounded periplasmic space"/>
    <property type="evidence" value="ECO:0007669"/>
    <property type="project" value="UniProtKB-ARBA"/>
</dbReference>
<dbReference type="Gene3D" id="3.90.76.10">
    <property type="entry name" value="Dipeptide-binding Protein, Domain 1"/>
    <property type="match status" value="1"/>
</dbReference>
<dbReference type="PANTHER" id="PTHR30290:SF38">
    <property type="entry name" value="D,D-DIPEPTIDE-BINDING PERIPLASMIC PROTEIN DDPA-RELATED"/>
    <property type="match status" value="1"/>
</dbReference>
<dbReference type="Pfam" id="PF00496">
    <property type="entry name" value="SBP_bac_5"/>
    <property type="match status" value="1"/>
</dbReference>
<keyword evidence="3 4" id="KW-0732">Signal</keyword>
<feature type="signal peptide" evidence="4">
    <location>
        <begin position="1"/>
        <end position="24"/>
    </location>
</feature>
<dbReference type="Gene3D" id="3.10.105.10">
    <property type="entry name" value="Dipeptide-binding Protein, Domain 3"/>
    <property type="match status" value="1"/>
</dbReference>
<dbReference type="STRING" id="1225564.AA309_04345"/>
<comment type="similarity">
    <text evidence="2">Belongs to the bacterial solute-binding protein 5 family.</text>
</comment>
<evidence type="ECO:0000256" key="3">
    <source>
        <dbReference type="ARBA" id="ARBA00022729"/>
    </source>
</evidence>
<feature type="domain" description="Solute-binding protein family 5" evidence="5">
    <location>
        <begin position="68"/>
        <end position="420"/>
    </location>
</feature>
<dbReference type="InterPro" id="IPR030678">
    <property type="entry name" value="Peptide/Ni-bd"/>
</dbReference>
<organism evidence="6 7">
    <name type="scientific">Microvirga vignae</name>
    <dbReference type="NCBI Taxonomy" id="1225564"/>
    <lineage>
        <taxon>Bacteria</taxon>
        <taxon>Pseudomonadati</taxon>
        <taxon>Pseudomonadota</taxon>
        <taxon>Alphaproteobacteria</taxon>
        <taxon>Hyphomicrobiales</taxon>
        <taxon>Methylobacteriaceae</taxon>
        <taxon>Microvirga</taxon>
    </lineage>
</organism>
<evidence type="ECO:0000256" key="2">
    <source>
        <dbReference type="ARBA" id="ARBA00005695"/>
    </source>
</evidence>
<dbReference type="OrthoDB" id="9803988at2"/>
<gene>
    <name evidence="6" type="ORF">AA309_04345</name>
</gene>
<dbReference type="Proteomes" id="UP000035489">
    <property type="component" value="Unassembled WGS sequence"/>
</dbReference>
<dbReference type="InterPro" id="IPR039424">
    <property type="entry name" value="SBP_5"/>
</dbReference>
<dbReference type="Gene3D" id="3.40.190.10">
    <property type="entry name" value="Periplasmic binding protein-like II"/>
    <property type="match status" value="1"/>
</dbReference>
<dbReference type="GO" id="GO:0043190">
    <property type="term" value="C:ATP-binding cassette (ABC) transporter complex"/>
    <property type="evidence" value="ECO:0007669"/>
    <property type="project" value="InterPro"/>
</dbReference>
<dbReference type="GO" id="GO:1904680">
    <property type="term" value="F:peptide transmembrane transporter activity"/>
    <property type="evidence" value="ECO:0007669"/>
    <property type="project" value="TreeGrafter"/>
</dbReference>
<evidence type="ECO:0000259" key="5">
    <source>
        <dbReference type="Pfam" id="PF00496"/>
    </source>
</evidence>
<accession>A0A0H1RNE1</accession>
<dbReference type="RefSeq" id="WP_047187767.1">
    <property type="nucleotide sequence ID" value="NZ_LCYG01000015.1"/>
</dbReference>
<comment type="subcellular location">
    <subcellularLocation>
        <location evidence="1">Periplasm</location>
    </subcellularLocation>
</comment>
<keyword evidence="7" id="KW-1185">Reference proteome</keyword>
<evidence type="ECO:0000313" key="6">
    <source>
        <dbReference type="EMBL" id="KLK94202.1"/>
    </source>
</evidence>
<dbReference type="EMBL" id="LCYG01000015">
    <property type="protein sequence ID" value="KLK94202.1"/>
    <property type="molecule type" value="Genomic_DNA"/>
</dbReference>
<evidence type="ECO:0000256" key="4">
    <source>
        <dbReference type="SAM" id="SignalP"/>
    </source>
</evidence>
<feature type="chain" id="PRO_5002593144" evidence="4">
    <location>
        <begin position="25"/>
        <end position="499"/>
    </location>
</feature>
<dbReference type="AlphaFoldDB" id="A0A0H1RNE1"/>
<dbReference type="PATRIC" id="fig|1225564.3.peg.1228"/>
<reference evidence="6 7" key="1">
    <citation type="submission" date="2015-05" db="EMBL/GenBank/DDBJ databases">
        <title>Draft genome sequence of Microvirga vignae strain BR3299, a novel nitrogen fixing bacteria isolated from Brazil semi-aired region.</title>
        <authorList>
            <person name="Zilli J.E."/>
            <person name="Passos S.R."/>
            <person name="Leite J."/>
            <person name="Baldani J.I."/>
            <person name="Xavier G.R."/>
            <person name="Rumjaneck N.G."/>
            <person name="Simoes-Araujo J.L."/>
        </authorList>
    </citation>
    <scope>NUCLEOTIDE SEQUENCE [LARGE SCALE GENOMIC DNA]</scope>
    <source>
        <strain evidence="6 7">BR3299</strain>
    </source>
</reference>
<dbReference type="PIRSF" id="PIRSF002741">
    <property type="entry name" value="MppA"/>
    <property type="match status" value="1"/>
</dbReference>
<dbReference type="PANTHER" id="PTHR30290">
    <property type="entry name" value="PERIPLASMIC BINDING COMPONENT OF ABC TRANSPORTER"/>
    <property type="match status" value="1"/>
</dbReference>
<dbReference type="InterPro" id="IPR000914">
    <property type="entry name" value="SBP_5_dom"/>
</dbReference>
<comment type="caution">
    <text evidence="6">The sequence shown here is derived from an EMBL/GenBank/DDBJ whole genome shotgun (WGS) entry which is preliminary data.</text>
</comment>
<protein>
    <submittedName>
        <fullName evidence="6">ABC transporter substrate-binding protein</fullName>
    </submittedName>
</protein>
<name>A0A0H1RNE1_9HYPH</name>
<evidence type="ECO:0000313" key="7">
    <source>
        <dbReference type="Proteomes" id="UP000035489"/>
    </source>
</evidence>